<keyword evidence="2" id="KW-0813">Transport</keyword>
<feature type="transmembrane region" description="Helical" evidence="8">
    <location>
        <begin position="112"/>
        <end position="134"/>
    </location>
</feature>
<name>A0ABX2IG30_9RHOO</name>
<dbReference type="Proteomes" id="UP000778523">
    <property type="component" value="Unassembled WGS sequence"/>
</dbReference>
<dbReference type="Pfam" id="PF00324">
    <property type="entry name" value="AA_permease"/>
    <property type="match status" value="1"/>
</dbReference>
<evidence type="ECO:0000256" key="4">
    <source>
        <dbReference type="ARBA" id="ARBA00022970"/>
    </source>
</evidence>
<evidence type="ECO:0000256" key="6">
    <source>
        <dbReference type="ARBA" id="ARBA00023136"/>
    </source>
</evidence>
<feature type="transmembrane region" description="Helical" evidence="8">
    <location>
        <begin position="254"/>
        <end position="275"/>
    </location>
</feature>
<feature type="transmembrane region" description="Helical" evidence="8">
    <location>
        <begin position="211"/>
        <end position="233"/>
    </location>
</feature>
<sequence>MHMEHAMNAPASASAPSGAPGLRRSLKTRHLTMIAIGGSIGTGLFVASGATVAQAGPGGALLGYALIGLMVYFLMTSLGEMAAYMPVAGSFATYGARFVEPGFGFALGWNYWYNWAVTIAVELSAASIVMKYWFPEIPGVVWSGVFLAVMFALNAISVKGFGEGEYWFSLIKVVTVILFIGIGLAMVFGILHGGQQLPLENFTTGDAPFAGGITALIGVAMIAGFSFQGTELIGIAAGESDDPGKSIPRAVRQVFWRILLFYVLAIAIIGLLIPYTDPNLLKTDVTEIGVSPFTLVFERAGIAFAASVMNAVILTAILSAGNSGMYASTRMLYALAREGKAPALFARVSRNGVPLNALYATTAVGALCFLTSIFGDQTVYLWLLNTSGMTGFIAWLGIAVCHFRFRRAWQAQGRDLAELPYRSAFFPFGPLFAFGLCLLIALGQNWQAFSADKIDWIGLAATYIGIPLFLVIWFGYRWRHGSRLIALSAIDLTSDAQAAGAKDQRSKVDDDDDDFIGEAVPVGAS</sequence>
<dbReference type="PANTHER" id="PTHR43341:SF1">
    <property type="entry name" value="GENERAL AMINO-ACID PERMEASE GAP1"/>
    <property type="match status" value="1"/>
</dbReference>
<reference evidence="10 11" key="1">
    <citation type="submission" date="2020-06" db="EMBL/GenBank/DDBJ databases">
        <title>Draft genome of Uliginosibacterium sp. IMCC34675.</title>
        <authorList>
            <person name="Song J."/>
        </authorList>
    </citation>
    <scope>NUCLEOTIDE SEQUENCE [LARGE SCALE GENOMIC DNA]</scope>
    <source>
        <strain evidence="10 11">IMCC34675</strain>
    </source>
</reference>
<evidence type="ECO:0000259" key="9">
    <source>
        <dbReference type="Pfam" id="PF00324"/>
    </source>
</evidence>
<dbReference type="InterPro" id="IPR004841">
    <property type="entry name" value="AA-permease/SLC12A_dom"/>
</dbReference>
<feature type="transmembrane region" description="Helical" evidence="8">
    <location>
        <begin position="170"/>
        <end position="191"/>
    </location>
</feature>
<dbReference type="PIRSF" id="PIRSF006060">
    <property type="entry name" value="AA_transporter"/>
    <property type="match status" value="1"/>
</dbReference>
<feature type="transmembrane region" description="Helical" evidence="8">
    <location>
        <begin position="456"/>
        <end position="476"/>
    </location>
</feature>
<dbReference type="NCBIfam" id="NF008094">
    <property type="entry name" value="PRK10836.1"/>
    <property type="match status" value="1"/>
</dbReference>
<feature type="region of interest" description="Disordered" evidence="7">
    <location>
        <begin position="1"/>
        <end position="20"/>
    </location>
</feature>
<evidence type="ECO:0000256" key="5">
    <source>
        <dbReference type="ARBA" id="ARBA00022989"/>
    </source>
</evidence>
<dbReference type="Gene3D" id="1.20.1740.10">
    <property type="entry name" value="Amino acid/polyamine transporter I"/>
    <property type="match status" value="1"/>
</dbReference>
<proteinExistence type="predicted"/>
<keyword evidence="3 8" id="KW-0812">Transmembrane</keyword>
<evidence type="ECO:0000256" key="1">
    <source>
        <dbReference type="ARBA" id="ARBA00004141"/>
    </source>
</evidence>
<dbReference type="EMBL" id="JABCSC020000003">
    <property type="protein sequence ID" value="NSL55685.1"/>
    <property type="molecule type" value="Genomic_DNA"/>
</dbReference>
<feature type="compositionally biased region" description="Low complexity" evidence="7">
    <location>
        <begin position="9"/>
        <end position="20"/>
    </location>
</feature>
<feature type="transmembrane region" description="Helical" evidence="8">
    <location>
        <begin position="140"/>
        <end position="158"/>
    </location>
</feature>
<protein>
    <submittedName>
        <fullName evidence="10">Amino acid permease</fullName>
    </submittedName>
</protein>
<feature type="transmembrane region" description="Helical" evidence="8">
    <location>
        <begin position="300"/>
        <end position="321"/>
    </location>
</feature>
<evidence type="ECO:0000256" key="7">
    <source>
        <dbReference type="SAM" id="MobiDB-lite"/>
    </source>
</evidence>
<accession>A0ABX2IG30</accession>
<evidence type="ECO:0000313" key="10">
    <source>
        <dbReference type="EMBL" id="NSL55685.1"/>
    </source>
</evidence>
<dbReference type="InterPro" id="IPR050524">
    <property type="entry name" value="APC_YAT"/>
</dbReference>
<dbReference type="InterPro" id="IPR004840">
    <property type="entry name" value="Amino_acid_permease_CS"/>
</dbReference>
<evidence type="ECO:0000256" key="3">
    <source>
        <dbReference type="ARBA" id="ARBA00022692"/>
    </source>
</evidence>
<feature type="transmembrane region" description="Helical" evidence="8">
    <location>
        <begin position="380"/>
        <end position="403"/>
    </location>
</feature>
<organism evidence="10 11">
    <name type="scientific">Uliginosibacterium aquaticum</name>
    <dbReference type="NCBI Taxonomy" id="2731212"/>
    <lineage>
        <taxon>Bacteria</taxon>
        <taxon>Pseudomonadati</taxon>
        <taxon>Pseudomonadota</taxon>
        <taxon>Betaproteobacteria</taxon>
        <taxon>Rhodocyclales</taxon>
        <taxon>Zoogloeaceae</taxon>
        <taxon>Uliginosibacterium</taxon>
    </lineage>
</organism>
<keyword evidence="6 8" id="KW-0472">Membrane</keyword>
<feature type="transmembrane region" description="Helical" evidence="8">
    <location>
        <begin position="424"/>
        <end position="444"/>
    </location>
</feature>
<dbReference type="PROSITE" id="PS00218">
    <property type="entry name" value="AMINO_ACID_PERMEASE_1"/>
    <property type="match status" value="1"/>
</dbReference>
<keyword evidence="4" id="KW-0029">Amino-acid transport</keyword>
<keyword evidence="11" id="KW-1185">Reference proteome</keyword>
<comment type="subcellular location">
    <subcellularLocation>
        <location evidence="1">Membrane</location>
        <topology evidence="1">Multi-pass membrane protein</topology>
    </subcellularLocation>
</comment>
<comment type="caution">
    <text evidence="10">The sequence shown here is derived from an EMBL/GenBank/DDBJ whole genome shotgun (WGS) entry which is preliminary data.</text>
</comment>
<feature type="transmembrane region" description="Helical" evidence="8">
    <location>
        <begin position="31"/>
        <end position="52"/>
    </location>
</feature>
<evidence type="ECO:0000313" key="11">
    <source>
        <dbReference type="Proteomes" id="UP000778523"/>
    </source>
</evidence>
<gene>
    <name evidence="10" type="ORF">HJ583_011665</name>
</gene>
<feature type="domain" description="Amino acid permease/ SLC12A" evidence="9">
    <location>
        <begin position="30"/>
        <end position="479"/>
    </location>
</feature>
<dbReference type="PANTHER" id="PTHR43341">
    <property type="entry name" value="AMINO ACID PERMEASE"/>
    <property type="match status" value="1"/>
</dbReference>
<feature type="transmembrane region" description="Helical" evidence="8">
    <location>
        <begin position="357"/>
        <end position="374"/>
    </location>
</feature>
<keyword evidence="5 8" id="KW-1133">Transmembrane helix</keyword>
<evidence type="ECO:0000256" key="8">
    <source>
        <dbReference type="SAM" id="Phobius"/>
    </source>
</evidence>
<evidence type="ECO:0000256" key="2">
    <source>
        <dbReference type="ARBA" id="ARBA00022448"/>
    </source>
</evidence>